<protein>
    <submittedName>
        <fullName evidence="2">Uncharacterized protein</fullName>
    </submittedName>
</protein>
<feature type="chain" id="PRO_5036999619" evidence="1">
    <location>
        <begin position="27"/>
        <end position="293"/>
    </location>
</feature>
<dbReference type="AlphaFoldDB" id="A0A919K5T5"/>
<proteinExistence type="predicted"/>
<organism evidence="2 3">
    <name type="scientific">Paractinoplanes rishiriensis</name>
    <dbReference type="NCBI Taxonomy" id="1050105"/>
    <lineage>
        <taxon>Bacteria</taxon>
        <taxon>Bacillati</taxon>
        <taxon>Actinomycetota</taxon>
        <taxon>Actinomycetes</taxon>
        <taxon>Micromonosporales</taxon>
        <taxon>Micromonosporaceae</taxon>
        <taxon>Paractinoplanes</taxon>
    </lineage>
</organism>
<feature type="signal peptide" evidence="1">
    <location>
        <begin position="1"/>
        <end position="26"/>
    </location>
</feature>
<dbReference type="RefSeq" id="WP_203790200.1">
    <property type="nucleotide sequence ID" value="NZ_BOMV01000104.1"/>
</dbReference>
<comment type="caution">
    <text evidence="2">The sequence shown here is derived from an EMBL/GenBank/DDBJ whole genome shotgun (WGS) entry which is preliminary data.</text>
</comment>
<evidence type="ECO:0000256" key="1">
    <source>
        <dbReference type="SAM" id="SignalP"/>
    </source>
</evidence>
<dbReference type="EMBL" id="BOMV01000104">
    <property type="protein sequence ID" value="GIF01447.1"/>
    <property type="molecule type" value="Genomic_DNA"/>
</dbReference>
<accession>A0A919K5T5</accession>
<gene>
    <name evidence="2" type="ORF">Ari01nite_89110</name>
</gene>
<keyword evidence="1" id="KW-0732">Signal</keyword>
<dbReference type="Proteomes" id="UP000636960">
    <property type="component" value="Unassembled WGS sequence"/>
</dbReference>
<reference evidence="2" key="1">
    <citation type="submission" date="2021-01" db="EMBL/GenBank/DDBJ databases">
        <title>Whole genome shotgun sequence of Actinoplanes rishiriensis NBRC 108556.</title>
        <authorList>
            <person name="Komaki H."/>
            <person name="Tamura T."/>
        </authorList>
    </citation>
    <scope>NUCLEOTIDE SEQUENCE</scope>
    <source>
        <strain evidence="2">NBRC 108556</strain>
    </source>
</reference>
<name>A0A919K5T5_9ACTN</name>
<evidence type="ECO:0000313" key="2">
    <source>
        <dbReference type="EMBL" id="GIF01447.1"/>
    </source>
</evidence>
<keyword evidence="3" id="KW-1185">Reference proteome</keyword>
<sequence>MKRYAAALGLTVLAGTLLIGPAPAYAAVTGAVISSEQTEFSTTTPKVAEARCPAGKRVTGGFGRVTGQPQHVVLTRMEPIHTNNLDRFTVAASADETDPAGQWAVTAVAICADPLPGQQIFSSTLDAPPGTSSRSASASCPSGLTMIGSGGRITGGQGEVALSRTGPVLASDPFRSTASGLADSTGFTGAWSVTAFVVCAEIPTSDVAQPSADSALNSVSPKAADVLCPPGMFVTGGGGQTVNDISGNLVLQSIMPEALPGGIPGDEATVTARENNPIERIWLVRGRVHCASR</sequence>
<evidence type="ECO:0000313" key="3">
    <source>
        <dbReference type="Proteomes" id="UP000636960"/>
    </source>
</evidence>